<dbReference type="Proteomes" id="UP000707352">
    <property type="component" value="Unassembled WGS sequence"/>
</dbReference>
<accession>A0ABX0VIB4</accession>
<sequence length="676" mass="74722">MSSIAFATLAQQSTTNPAFTSAPQLQVDESALRYFASQGDTRRVDAEIARLRALYPNWSPPSDLTQFSGGPVAVKDPDIDRLWALYSEDKIAEARAVIAERQASDPQWKPPADLVAALDTFESRRRLTNASDNGQWRTVLSVATETPTLLTCTNVDVLWRVAEAFAKTDQQNRARDVYTYLLTNCDNPAERLGTLQKALTLLPEQQVTDLLRFERKGGVNPDDFGAIRDELARRRVETASTDSKLTVSAEDLAVVERLAEGTSEPGSVILLGYYAYHHNNPEKALALFKTALDRNGGAKAAEGYALSLRALNRFVDAEAFAYDWRDKGAGNLKVYLDVATALLSQDPPPRLDPRVVARIVPVVSQQRFTDGGQALGWYAYNTSQFRTARDWFLTALEWKPNDEPSAYGVAISSQRLNDRVTFGKIVAQWRSRSQRIADLADGINRGRPPAATVLIPEGAPAIPRTAYARAETEPRLSYGERMEHDLVRDPATQGAPRSAGPRNCTTTNRNPGSLSPDAALTLGWCLMELNRPLEAVAAFDQAIRRGSDRTREEATYGKTLAFLRKNLTSEASLAASEAPQTAQRRTELNATILAQRALGAFKEGRYTEALLALSERARIVPEQTDLMLIRGWAYFKLGRYTDAETVFRSVQRTGYSDEANVGLNAVAEAIRPSRQY</sequence>
<keyword evidence="3" id="KW-1185">Reference proteome</keyword>
<dbReference type="InterPro" id="IPR019734">
    <property type="entry name" value="TPR_rpt"/>
</dbReference>
<evidence type="ECO:0000256" key="1">
    <source>
        <dbReference type="SAM" id="MobiDB-lite"/>
    </source>
</evidence>
<feature type="compositionally biased region" description="Polar residues" evidence="1">
    <location>
        <begin position="503"/>
        <end position="513"/>
    </location>
</feature>
<evidence type="ECO:0000313" key="3">
    <source>
        <dbReference type="Proteomes" id="UP000707352"/>
    </source>
</evidence>
<organism evidence="2 3">
    <name type="scientific">Microvirga terricola</name>
    <dbReference type="NCBI Taxonomy" id="2719797"/>
    <lineage>
        <taxon>Bacteria</taxon>
        <taxon>Pseudomonadati</taxon>
        <taxon>Pseudomonadota</taxon>
        <taxon>Alphaproteobacteria</taxon>
        <taxon>Hyphomicrobiales</taxon>
        <taxon>Methylobacteriaceae</taxon>
        <taxon>Microvirga</taxon>
    </lineage>
</organism>
<dbReference type="Gene3D" id="1.25.40.10">
    <property type="entry name" value="Tetratricopeptide repeat domain"/>
    <property type="match status" value="2"/>
</dbReference>
<name>A0ABX0VIB4_9HYPH</name>
<dbReference type="EMBL" id="JAATJS010000007">
    <property type="protein sequence ID" value="NIX78297.1"/>
    <property type="molecule type" value="Genomic_DNA"/>
</dbReference>
<reference evidence="2 3" key="1">
    <citation type="submission" date="2020-03" db="EMBL/GenBank/DDBJ databases">
        <title>The genome sequence of Microvirga sp. c23x22.</title>
        <authorList>
            <person name="Zhang X."/>
        </authorList>
    </citation>
    <scope>NUCLEOTIDE SEQUENCE [LARGE SCALE GENOMIC DNA]</scope>
    <source>
        <strain evidence="3">c23x22</strain>
    </source>
</reference>
<dbReference type="SUPFAM" id="SSF48452">
    <property type="entry name" value="TPR-like"/>
    <property type="match status" value="1"/>
</dbReference>
<gene>
    <name evidence="2" type="ORF">HB375_17015</name>
</gene>
<dbReference type="SMART" id="SM00028">
    <property type="entry name" value="TPR"/>
    <property type="match status" value="4"/>
</dbReference>
<evidence type="ECO:0000313" key="2">
    <source>
        <dbReference type="EMBL" id="NIX78297.1"/>
    </source>
</evidence>
<proteinExistence type="predicted"/>
<protein>
    <submittedName>
        <fullName evidence="2">Tetratricopeptide repeat protein</fullName>
    </submittedName>
</protein>
<comment type="caution">
    <text evidence="2">The sequence shown here is derived from an EMBL/GenBank/DDBJ whole genome shotgun (WGS) entry which is preliminary data.</text>
</comment>
<feature type="region of interest" description="Disordered" evidence="1">
    <location>
        <begin position="488"/>
        <end position="513"/>
    </location>
</feature>
<dbReference type="InterPro" id="IPR011990">
    <property type="entry name" value="TPR-like_helical_dom_sf"/>
</dbReference>
<dbReference type="Pfam" id="PF13432">
    <property type="entry name" value="TPR_16"/>
    <property type="match status" value="2"/>
</dbReference>